<dbReference type="Pfam" id="PF00076">
    <property type="entry name" value="RRM_1"/>
    <property type="match status" value="1"/>
</dbReference>
<sequence>MHQLLCLLSSASCAAAMMAASSSSSSSSSFFLTAASSFHPTASLQPLAFVSGCSILGGGKGKVAMVGRLAQRHPVLSPRTTCEKIQLVMMSSEDGKERKRKEVPAHVQDILKRELREDVMEHPPRVSDFKGLGMENRTRYQLIPDTLYVRGIPYSMNDDELLKLFQGFKAVSAKIARDKARNSTSLGFAFVKFVSMEEAKKALDSLDRKEVTVEEKTQGKQLAAQEVMRKKQEIEMKRGSKVIDSWDEVPRRWKVMADKVKMKKNSMVADDSYDDDRASKAVEEFLARGKIEEVSFQQHVKDSEETLGMEGGEILFDLDEDDEDEDEDDEVWQFVPDGDITDVRSGKDVETIEDLEEERRNWEEYKRMQRLNKDNLKDASDMKPSGALRSGQKKMKTWTREQE</sequence>
<reference evidence="7 9" key="1">
    <citation type="journal article" date="2012" name="Nature">
        <title>Algal genomes reveal evolutionary mosaicism and the fate of nucleomorphs.</title>
        <authorList>
            <consortium name="DOE Joint Genome Institute"/>
            <person name="Curtis B.A."/>
            <person name="Tanifuji G."/>
            <person name="Burki F."/>
            <person name="Gruber A."/>
            <person name="Irimia M."/>
            <person name="Maruyama S."/>
            <person name="Arias M.C."/>
            <person name="Ball S.G."/>
            <person name="Gile G.H."/>
            <person name="Hirakawa Y."/>
            <person name="Hopkins J.F."/>
            <person name="Kuo A."/>
            <person name="Rensing S.A."/>
            <person name="Schmutz J."/>
            <person name="Symeonidi A."/>
            <person name="Elias M."/>
            <person name="Eveleigh R.J."/>
            <person name="Herman E.K."/>
            <person name="Klute M.J."/>
            <person name="Nakayama T."/>
            <person name="Obornik M."/>
            <person name="Reyes-Prieto A."/>
            <person name="Armbrust E.V."/>
            <person name="Aves S.J."/>
            <person name="Beiko R.G."/>
            <person name="Coutinho P."/>
            <person name="Dacks J.B."/>
            <person name="Durnford D.G."/>
            <person name="Fast N.M."/>
            <person name="Green B.R."/>
            <person name="Grisdale C.J."/>
            <person name="Hempel F."/>
            <person name="Henrissat B."/>
            <person name="Hoppner M.P."/>
            <person name="Ishida K."/>
            <person name="Kim E."/>
            <person name="Koreny L."/>
            <person name="Kroth P.G."/>
            <person name="Liu Y."/>
            <person name="Malik S.B."/>
            <person name="Maier U.G."/>
            <person name="McRose D."/>
            <person name="Mock T."/>
            <person name="Neilson J.A."/>
            <person name="Onodera N.T."/>
            <person name="Poole A.M."/>
            <person name="Pritham E.J."/>
            <person name="Richards T.A."/>
            <person name="Rocap G."/>
            <person name="Roy S.W."/>
            <person name="Sarai C."/>
            <person name="Schaack S."/>
            <person name="Shirato S."/>
            <person name="Slamovits C.H."/>
            <person name="Spencer D.F."/>
            <person name="Suzuki S."/>
            <person name="Worden A.Z."/>
            <person name="Zauner S."/>
            <person name="Barry K."/>
            <person name="Bell C."/>
            <person name="Bharti A.K."/>
            <person name="Crow J.A."/>
            <person name="Grimwood J."/>
            <person name="Kramer R."/>
            <person name="Lindquist E."/>
            <person name="Lucas S."/>
            <person name="Salamov A."/>
            <person name="McFadden G.I."/>
            <person name="Lane C.E."/>
            <person name="Keeling P.J."/>
            <person name="Gray M.W."/>
            <person name="Grigoriev I.V."/>
            <person name="Archibald J.M."/>
        </authorList>
    </citation>
    <scope>NUCLEOTIDE SEQUENCE</scope>
    <source>
        <strain evidence="7 9">CCMP2712</strain>
    </source>
</reference>
<evidence type="ECO:0000256" key="5">
    <source>
        <dbReference type="SAM" id="SignalP"/>
    </source>
</evidence>
<dbReference type="SMART" id="SM00360">
    <property type="entry name" value="RRM"/>
    <property type="match status" value="1"/>
</dbReference>
<organism evidence="7">
    <name type="scientific">Guillardia theta (strain CCMP2712)</name>
    <name type="common">Cryptophyte</name>
    <dbReference type="NCBI Taxonomy" id="905079"/>
    <lineage>
        <taxon>Eukaryota</taxon>
        <taxon>Cryptophyceae</taxon>
        <taxon>Pyrenomonadales</taxon>
        <taxon>Geminigeraceae</taxon>
        <taxon>Guillardia</taxon>
    </lineage>
</organism>
<evidence type="ECO:0000256" key="4">
    <source>
        <dbReference type="SAM" id="MobiDB-lite"/>
    </source>
</evidence>
<reference evidence="9" key="2">
    <citation type="submission" date="2012-11" db="EMBL/GenBank/DDBJ databases">
        <authorList>
            <person name="Kuo A."/>
            <person name="Curtis B.A."/>
            <person name="Tanifuji G."/>
            <person name="Burki F."/>
            <person name="Gruber A."/>
            <person name="Irimia M."/>
            <person name="Maruyama S."/>
            <person name="Arias M.C."/>
            <person name="Ball S.G."/>
            <person name="Gile G.H."/>
            <person name="Hirakawa Y."/>
            <person name="Hopkins J.F."/>
            <person name="Rensing S.A."/>
            <person name="Schmutz J."/>
            <person name="Symeonidi A."/>
            <person name="Elias M."/>
            <person name="Eveleigh R.J."/>
            <person name="Herman E.K."/>
            <person name="Klute M.J."/>
            <person name="Nakayama T."/>
            <person name="Obornik M."/>
            <person name="Reyes-Prieto A."/>
            <person name="Armbrust E.V."/>
            <person name="Aves S.J."/>
            <person name="Beiko R.G."/>
            <person name="Coutinho P."/>
            <person name="Dacks J.B."/>
            <person name="Durnford D.G."/>
            <person name="Fast N.M."/>
            <person name="Green B.R."/>
            <person name="Grisdale C."/>
            <person name="Hempe F."/>
            <person name="Henrissat B."/>
            <person name="Hoppner M.P."/>
            <person name="Ishida K.-I."/>
            <person name="Kim E."/>
            <person name="Koreny L."/>
            <person name="Kroth P.G."/>
            <person name="Liu Y."/>
            <person name="Malik S.-B."/>
            <person name="Maier U.G."/>
            <person name="McRose D."/>
            <person name="Mock T."/>
            <person name="Neilson J.A."/>
            <person name="Onodera N.T."/>
            <person name="Poole A.M."/>
            <person name="Pritham E.J."/>
            <person name="Richards T.A."/>
            <person name="Rocap G."/>
            <person name="Roy S.W."/>
            <person name="Sarai C."/>
            <person name="Schaack S."/>
            <person name="Shirato S."/>
            <person name="Slamovits C.H."/>
            <person name="Spencer D.F."/>
            <person name="Suzuki S."/>
            <person name="Worden A.Z."/>
            <person name="Zauner S."/>
            <person name="Barry K."/>
            <person name="Bell C."/>
            <person name="Bharti A.K."/>
            <person name="Crow J.A."/>
            <person name="Grimwood J."/>
            <person name="Kramer R."/>
            <person name="Lindquist E."/>
            <person name="Lucas S."/>
            <person name="Salamov A."/>
            <person name="McFadden G.I."/>
            <person name="Lane C.E."/>
            <person name="Keeling P.J."/>
            <person name="Gray M.W."/>
            <person name="Grigoriev I.V."/>
            <person name="Archibald J.M."/>
        </authorList>
    </citation>
    <scope>NUCLEOTIDE SEQUENCE</scope>
    <source>
        <strain evidence="9">CCMP2712</strain>
    </source>
</reference>
<dbReference type="GO" id="GO:0003723">
    <property type="term" value="F:RNA binding"/>
    <property type="evidence" value="ECO:0007669"/>
    <property type="project" value="UniProtKB-UniRule"/>
</dbReference>
<evidence type="ECO:0000313" key="7">
    <source>
        <dbReference type="EMBL" id="EKX47007.1"/>
    </source>
</evidence>
<dbReference type="SUPFAM" id="SSF54928">
    <property type="entry name" value="RNA-binding domain, RBD"/>
    <property type="match status" value="1"/>
</dbReference>
<proteinExistence type="predicted"/>
<name>L1JFB2_GUITC</name>
<dbReference type="InterPro" id="IPR012677">
    <property type="entry name" value="Nucleotide-bd_a/b_plait_sf"/>
</dbReference>
<feature type="region of interest" description="Disordered" evidence="4">
    <location>
        <begin position="370"/>
        <end position="403"/>
    </location>
</feature>
<dbReference type="EnsemblProtists" id="EKX47007">
    <property type="protein sequence ID" value="EKX47007"/>
    <property type="gene ID" value="GUITHDRAFT_137966"/>
</dbReference>
<keyword evidence="1" id="KW-0677">Repeat</keyword>
<dbReference type="OrthoDB" id="439808at2759"/>
<dbReference type="PROSITE" id="PS50102">
    <property type="entry name" value="RRM"/>
    <property type="match status" value="1"/>
</dbReference>
<keyword evidence="9" id="KW-1185">Reference proteome</keyword>
<dbReference type="Gene3D" id="3.30.70.330">
    <property type="match status" value="1"/>
</dbReference>
<accession>L1JFB2</accession>
<evidence type="ECO:0000313" key="9">
    <source>
        <dbReference type="Proteomes" id="UP000011087"/>
    </source>
</evidence>
<dbReference type="InterPro" id="IPR000504">
    <property type="entry name" value="RRM_dom"/>
</dbReference>
<dbReference type="PaxDb" id="55529-EKX47007"/>
<dbReference type="KEGG" id="gtt:GUITHDRAFT_137966"/>
<evidence type="ECO:0000256" key="1">
    <source>
        <dbReference type="ARBA" id="ARBA00022737"/>
    </source>
</evidence>
<dbReference type="GeneID" id="17303549"/>
<gene>
    <name evidence="7" type="ORF">GUITHDRAFT_137966</name>
</gene>
<dbReference type="PANTHER" id="PTHR24012">
    <property type="entry name" value="RNA BINDING PROTEIN"/>
    <property type="match status" value="1"/>
</dbReference>
<evidence type="ECO:0000256" key="3">
    <source>
        <dbReference type="PROSITE-ProRule" id="PRU00176"/>
    </source>
</evidence>
<feature type="chain" id="PRO_5008771264" description="RRM domain-containing protein" evidence="5">
    <location>
        <begin position="17"/>
        <end position="403"/>
    </location>
</feature>
<protein>
    <recommendedName>
        <fullName evidence="6">RRM domain-containing protein</fullName>
    </recommendedName>
</protein>
<dbReference type="Proteomes" id="UP000011087">
    <property type="component" value="Unassembled WGS sequence"/>
</dbReference>
<dbReference type="EMBL" id="JH992992">
    <property type="protein sequence ID" value="EKX47007.1"/>
    <property type="molecule type" value="Genomic_DNA"/>
</dbReference>
<feature type="domain" description="RRM" evidence="6">
    <location>
        <begin position="145"/>
        <end position="229"/>
    </location>
</feature>
<feature type="compositionally biased region" description="Basic and acidic residues" evidence="4">
    <location>
        <begin position="370"/>
        <end position="381"/>
    </location>
</feature>
<reference evidence="8" key="3">
    <citation type="submission" date="2015-06" db="UniProtKB">
        <authorList>
            <consortium name="EnsemblProtists"/>
        </authorList>
    </citation>
    <scope>IDENTIFICATION</scope>
</reference>
<evidence type="ECO:0000256" key="2">
    <source>
        <dbReference type="ARBA" id="ARBA00022884"/>
    </source>
</evidence>
<evidence type="ECO:0000259" key="6">
    <source>
        <dbReference type="PROSITE" id="PS50102"/>
    </source>
</evidence>
<keyword evidence="5" id="KW-0732">Signal</keyword>
<keyword evidence="2 3" id="KW-0694">RNA-binding</keyword>
<dbReference type="RefSeq" id="XP_005833987.1">
    <property type="nucleotide sequence ID" value="XM_005833930.1"/>
</dbReference>
<feature type="signal peptide" evidence="5">
    <location>
        <begin position="1"/>
        <end position="16"/>
    </location>
</feature>
<dbReference type="CDD" id="cd00590">
    <property type="entry name" value="RRM_SF"/>
    <property type="match status" value="1"/>
</dbReference>
<evidence type="ECO:0000313" key="8">
    <source>
        <dbReference type="EnsemblProtists" id="EKX47007"/>
    </source>
</evidence>
<dbReference type="InterPro" id="IPR035979">
    <property type="entry name" value="RBD_domain_sf"/>
</dbReference>
<dbReference type="AlphaFoldDB" id="L1JFB2"/>
<dbReference type="HOGENOM" id="CLU_684164_0_0_1"/>